<dbReference type="Pfam" id="PF03471">
    <property type="entry name" value="CorC_HlyC"/>
    <property type="match status" value="1"/>
</dbReference>
<feature type="domain" description="CBS" evidence="11">
    <location>
        <begin position="215"/>
        <end position="275"/>
    </location>
</feature>
<dbReference type="InterPro" id="IPR016169">
    <property type="entry name" value="FAD-bd_PCMH_sub2"/>
</dbReference>
<dbReference type="Proteomes" id="UP000294597">
    <property type="component" value="Unassembled WGS sequence"/>
</dbReference>
<accession>A0A4R5D2Q5</accession>
<dbReference type="PANTHER" id="PTHR43099">
    <property type="entry name" value="UPF0053 PROTEIN YRKA"/>
    <property type="match status" value="1"/>
</dbReference>
<evidence type="ECO:0000256" key="2">
    <source>
        <dbReference type="ARBA" id="ARBA00022475"/>
    </source>
</evidence>
<evidence type="ECO:0000256" key="5">
    <source>
        <dbReference type="ARBA" id="ARBA00022989"/>
    </source>
</evidence>
<feature type="transmembrane region" description="Helical" evidence="10">
    <location>
        <begin position="141"/>
        <end position="161"/>
    </location>
</feature>
<dbReference type="CDD" id="cd04590">
    <property type="entry name" value="CBS_pair_CorC_HlyC_assoc"/>
    <property type="match status" value="1"/>
</dbReference>
<comment type="subcellular location">
    <subcellularLocation>
        <location evidence="1">Cell membrane</location>
        <topology evidence="1">Multi-pass membrane protein</topology>
    </subcellularLocation>
</comment>
<dbReference type="GO" id="GO:0005886">
    <property type="term" value="C:plasma membrane"/>
    <property type="evidence" value="ECO:0007669"/>
    <property type="project" value="UniProtKB-SubCell"/>
</dbReference>
<evidence type="ECO:0000259" key="12">
    <source>
        <dbReference type="PROSITE" id="PS51846"/>
    </source>
</evidence>
<evidence type="ECO:0000259" key="11">
    <source>
        <dbReference type="PROSITE" id="PS51371"/>
    </source>
</evidence>
<keyword evidence="14" id="KW-1185">Reference proteome</keyword>
<comment type="caution">
    <text evidence="13">The sequence shown here is derived from an EMBL/GenBank/DDBJ whole genome shotgun (WGS) entry which is preliminary data.</text>
</comment>
<dbReference type="Gene3D" id="3.30.465.10">
    <property type="match status" value="1"/>
</dbReference>
<feature type="transmembrane region" description="Helical" evidence="10">
    <location>
        <begin position="6"/>
        <end position="26"/>
    </location>
</feature>
<dbReference type="SUPFAM" id="SSF56176">
    <property type="entry name" value="FAD-binding/transporter-associated domain-like"/>
    <property type="match status" value="1"/>
</dbReference>
<evidence type="ECO:0000313" key="14">
    <source>
        <dbReference type="Proteomes" id="UP000294597"/>
    </source>
</evidence>
<dbReference type="SMART" id="SM01091">
    <property type="entry name" value="CorC_HlyC"/>
    <property type="match status" value="1"/>
</dbReference>
<feature type="domain" description="CNNM transmembrane" evidence="12">
    <location>
        <begin position="1"/>
        <end position="196"/>
    </location>
</feature>
<evidence type="ECO:0000256" key="1">
    <source>
        <dbReference type="ARBA" id="ARBA00004651"/>
    </source>
</evidence>
<dbReference type="Gene3D" id="3.10.580.10">
    <property type="entry name" value="CBS-domain"/>
    <property type="match status" value="1"/>
</dbReference>
<dbReference type="InterPro" id="IPR000644">
    <property type="entry name" value="CBS_dom"/>
</dbReference>
<feature type="domain" description="CBS" evidence="11">
    <location>
        <begin position="278"/>
        <end position="335"/>
    </location>
</feature>
<dbReference type="GO" id="GO:0050660">
    <property type="term" value="F:flavin adenine dinucleotide binding"/>
    <property type="evidence" value="ECO:0007669"/>
    <property type="project" value="InterPro"/>
</dbReference>
<proteinExistence type="predicted"/>
<keyword evidence="3 9" id="KW-0812">Transmembrane</keyword>
<dbReference type="PROSITE" id="PS51846">
    <property type="entry name" value="CNNM"/>
    <property type="match status" value="1"/>
</dbReference>
<dbReference type="PANTHER" id="PTHR43099:SF5">
    <property type="entry name" value="HLYC_CORC FAMILY TRANSPORTER"/>
    <property type="match status" value="1"/>
</dbReference>
<feature type="transmembrane region" description="Helical" evidence="10">
    <location>
        <begin position="55"/>
        <end position="75"/>
    </location>
</feature>
<evidence type="ECO:0000256" key="10">
    <source>
        <dbReference type="SAM" id="Phobius"/>
    </source>
</evidence>
<dbReference type="EMBL" id="SMFO01000004">
    <property type="protein sequence ID" value="TDE04483.1"/>
    <property type="molecule type" value="Genomic_DNA"/>
</dbReference>
<keyword evidence="5 9" id="KW-1133">Transmembrane helix</keyword>
<organism evidence="13 14">
    <name type="scientific">Flavobacterium hiemivividum</name>
    <dbReference type="NCBI Taxonomy" id="2541734"/>
    <lineage>
        <taxon>Bacteria</taxon>
        <taxon>Pseudomonadati</taxon>
        <taxon>Bacteroidota</taxon>
        <taxon>Flavobacteriia</taxon>
        <taxon>Flavobacteriales</taxon>
        <taxon>Flavobacteriaceae</taxon>
        <taxon>Flavobacterium</taxon>
    </lineage>
</organism>
<dbReference type="InterPro" id="IPR046342">
    <property type="entry name" value="CBS_dom_sf"/>
</dbReference>
<keyword evidence="2" id="KW-1003">Cell membrane</keyword>
<dbReference type="PROSITE" id="PS51371">
    <property type="entry name" value="CBS"/>
    <property type="match status" value="2"/>
</dbReference>
<dbReference type="InterPro" id="IPR044751">
    <property type="entry name" value="Ion_transp-like_CBS"/>
</dbReference>
<dbReference type="InterPro" id="IPR005170">
    <property type="entry name" value="Transptr-assoc_dom"/>
</dbReference>
<reference evidence="13 14" key="1">
    <citation type="submission" date="2019-03" db="EMBL/GenBank/DDBJ databases">
        <title>Flavobacterium TSA-D2 sp. nov., isolated from arctic soil.</title>
        <authorList>
            <person name="Chaudhary D.K."/>
        </authorList>
    </citation>
    <scope>NUCLEOTIDE SEQUENCE [LARGE SCALE GENOMIC DNA]</scope>
    <source>
        <strain evidence="13 14">TSA-D2</strain>
    </source>
</reference>
<dbReference type="InterPro" id="IPR002550">
    <property type="entry name" value="CNNM"/>
</dbReference>
<dbReference type="AlphaFoldDB" id="A0A4R5D2Q5"/>
<dbReference type="Pfam" id="PF00571">
    <property type="entry name" value="CBS"/>
    <property type="match status" value="2"/>
</dbReference>
<protein>
    <submittedName>
        <fullName evidence="13">HlyC/CorC family transporter</fullName>
    </submittedName>
</protein>
<feature type="transmembrane region" description="Helical" evidence="10">
    <location>
        <begin position="95"/>
        <end position="120"/>
    </location>
</feature>
<evidence type="ECO:0000256" key="8">
    <source>
        <dbReference type="PROSITE-ProRule" id="PRU00703"/>
    </source>
</evidence>
<keyword evidence="6 8" id="KW-0129">CBS domain</keyword>
<evidence type="ECO:0000256" key="3">
    <source>
        <dbReference type="ARBA" id="ARBA00022692"/>
    </source>
</evidence>
<evidence type="ECO:0000256" key="4">
    <source>
        <dbReference type="ARBA" id="ARBA00022737"/>
    </source>
</evidence>
<keyword evidence="7 9" id="KW-0472">Membrane</keyword>
<dbReference type="SUPFAM" id="SSF54631">
    <property type="entry name" value="CBS-domain pair"/>
    <property type="match status" value="1"/>
</dbReference>
<evidence type="ECO:0000313" key="13">
    <source>
        <dbReference type="EMBL" id="TDE04483.1"/>
    </source>
</evidence>
<evidence type="ECO:0000256" key="7">
    <source>
        <dbReference type="ARBA" id="ARBA00023136"/>
    </source>
</evidence>
<evidence type="ECO:0000256" key="6">
    <source>
        <dbReference type="ARBA" id="ARBA00023122"/>
    </source>
</evidence>
<name>A0A4R5D2Q5_9FLAO</name>
<evidence type="ECO:0000256" key="9">
    <source>
        <dbReference type="PROSITE-ProRule" id="PRU01193"/>
    </source>
</evidence>
<keyword evidence="4" id="KW-0677">Repeat</keyword>
<gene>
    <name evidence="13" type="ORF">E0F98_07470</name>
</gene>
<dbReference type="InterPro" id="IPR051676">
    <property type="entry name" value="UPF0053_domain"/>
</dbReference>
<sequence>MEILIILFLILLNGVFSMSEIALISARKSRLESSAKKGNKSAQIALNLANSPNKFLSTVQIGITLIGILTGIYSGDKITTDVETFVVGFEILKPYAETIAVGIVVVILTFFSLVLGELLPKRIGLNHPEAIAKTFAMPMKIISVVTAPFIWLLTTSTEFLLDILQIRPSSDGKITEEEIKAIIKEGTETGEVQEIEQDIVERVFYIGDRKINSLMTHRKSVVYLPLHSNKEEVKTLMRHELHSVYPVYNQNYDDIVGVVNLKNIFAHIDDENFNLANLMTEAPFMMEQTTAYKALERFKKTGVHYTMVADEYGIFQGVITLNDILEALVGNVSDFYREEFQLVKREDGTWMVDGHYSLHDFLTYFDLDELINDYDVTTVGGLIMTELSHIPKQGEKLIWRKFELEVIDMDGVKIDKVMVRALK</sequence>
<dbReference type="Pfam" id="PF01595">
    <property type="entry name" value="CNNM"/>
    <property type="match status" value="1"/>
</dbReference>
<dbReference type="InterPro" id="IPR036318">
    <property type="entry name" value="FAD-bd_PCMH-like_sf"/>
</dbReference>